<dbReference type="InterPro" id="IPR003439">
    <property type="entry name" value="ABC_transporter-like_ATP-bd"/>
</dbReference>
<dbReference type="InterPro" id="IPR017871">
    <property type="entry name" value="ABC_transporter-like_CS"/>
</dbReference>
<dbReference type="Gene3D" id="1.20.1560.10">
    <property type="entry name" value="ABC transporter type 1, transmembrane domain"/>
    <property type="match status" value="1"/>
</dbReference>
<dbReference type="InterPro" id="IPR003593">
    <property type="entry name" value="AAA+_ATPase"/>
</dbReference>
<dbReference type="GO" id="GO:0140359">
    <property type="term" value="F:ABC-type transporter activity"/>
    <property type="evidence" value="ECO:0007669"/>
    <property type="project" value="InterPro"/>
</dbReference>
<keyword evidence="5 8" id="KW-1133">Transmembrane helix</keyword>
<reference evidence="11 12" key="1">
    <citation type="submission" date="2017-05" db="EMBL/GenBank/DDBJ databases">
        <title>The complete genome sequence of Deinococcus ficus isolated from the rhizosphere of the Ficus religiosa L. in Taiwan.</title>
        <authorList>
            <person name="Wu K.-M."/>
            <person name="Liao T.-L."/>
            <person name="Liu Y.-M."/>
            <person name="Young C.-C."/>
            <person name="Tsai S.-F."/>
        </authorList>
    </citation>
    <scope>NUCLEOTIDE SEQUENCE [LARGE SCALE GENOMIC DNA]</scope>
    <source>
        <strain evidence="11 12">CC-FR2-10</strain>
    </source>
</reference>
<feature type="region of interest" description="Disordered" evidence="7">
    <location>
        <begin position="1"/>
        <end position="52"/>
    </location>
</feature>
<dbReference type="PROSITE" id="PS50929">
    <property type="entry name" value="ABC_TM1F"/>
    <property type="match status" value="1"/>
</dbReference>
<dbReference type="Pfam" id="PF00005">
    <property type="entry name" value="ABC_tran"/>
    <property type="match status" value="1"/>
</dbReference>
<dbReference type="PANTHER" id="PTHR24221">
    <property type="entry name" value="ATP-BINDING CASSETTE SUB-FAMILY B"/>
    <property type="match status" value="1"/>
</dbReference>
<dbReference type="GO" id="GO:0016887">
    <property type="term" value="F:ATP hydrolysis activity"/>
    <property type="evidence" value="ECO:0007669"/>
    <property type="project" value="InterPro"/>
</dbReference>
<keyword evidence="12" id="KW-1185">Reference proteome</keyword>
<dbReference type="InterPro" id="IPR011527">
    <property type="entry name" value="ABC1_TM_dom"/>
</dbReference>
<dbReference type="PANTHER" id="PTHR24221:SF646">
    <property type="entry name" value="HAEMOLYSIN SECRETION ATP-BINDING PROTEIN"/>
    <property type="match status" value="1"/>
</dbReference>
<dbReference type="PROSITE" id="PS50893">
    <property type="entry name" value="ABC_TRANSPORTER_2"/>
    <property type="match status" value="1"/>
</dbReference>
<evidence type="ECO:0000256" key="2">
    <source>
        <dbReference type="ARBA" id="ARBA00022692"/>
    </source>
</evidence>
<evidence type="ECO:0000256" key="3">
    <source>
        <dbReference type="ARBA" id="ARBA00022741"/>
    </source>
</evidence>
<comment type="subcellular location">
    <subcellularLocation>
        <location evidence="1">Cell membrane</location>
        <topology evidence="1">Multi-pass membrane protein</topology>
    </subcellularLocation>
</comment>
<feature type="transmembrane region" description="Helical" evidence="8">
    <location>
        <begin position="217"/>
        <end position="238"/>
    </location>
</feature>
<keyword evidence="6 8" id="KW-0472">Membrane</keyword>
<dbReference type="SUPFAM" id="SSF52540">
    <property type="entry name" value="P-loop containing nucleoside triphosphate hydrolases"/>
    <property type="match status" value="1"/>
</dbReference>
<dbReference type="SMART" id="SM00382">
    <property type="entry name" value="AAA"/>
    <property type="match status" value="1"/>
</dbReference>
<dbReference type="KEGG" id="dfc:DFI_00370"/>
<dbReference type="AlphaFoldDB" id="A0A221SSN6"/>
<dbReference type="SUPFAM" id="SSF90123">
    <property type="entry name" value="ABC transporter transmembrane region"/>
    <property type="match status" value="1"/>
</dbReference>
<dbReference type="InterPro" id="IPR036640">
    <property type="entry name" value="ABC1_TM_sf"/>
</dbReference>
<evidence type="ECO:0000256" key="4">
    <source>
        <dbReference type="ARBA" id="ARBA00022840"/>
    </source>
</evidence>
<feature type="compositionally biased region" description="Basic and acidic residues" evidence="7">
    <location>
        <begin position="29"/>
        <end position="50"/>
    </location>
</feature>
<sequence length="655" mass="70967">MVRTGLTPGGGGGSESGDDEACGGWPGRVEPELRGGPDQLRPPREAKADPGVKLNPGDLLETLRMVWRASPRHTLVYAVTSLTGSALPAANLYVGKLLLDEVARAAQGNVTYAALLTLLAVQVGLTVLGSLLSTFQSAAQQLLGDSLQHAVSRRILDKAAGMSVESFENADTYDKLQQAYREVGTRPLGVALQLIGLIGAVVTLVSVGALIAQLGVWVLPLILLASLPGVWVSNRFGVENYRMLRWQTHDARVQNYLGSLLTSDTLVKEVRLFGFEPYLLSRWREYYLGFRRQLEDIVRRRAAWGFGASLVSALLIGLASALILRRAADGMISVGDFSVFILGIAQVQGTVSGFLNGLSGIYQNLLYMRNLFGFLELPDRDLDAGEVWKGPIHTIEFEGVGFRYPLTDRDVLNGVNFTVRRGQALALVGENGAGKTTIVKLLTRLFEPTAGRILLNGLDATRFSPRSVQREMSIIFQDFGQYQMTVQDNVAIAEVARLEDVAGVEQAIGRAGAAYVDTLPEGLGTRLGRLFQGGRQLSGGQWQRLALARLYFRDASVLVFDEPTAALDARAEFETMEALRGQARERITFLISHRFSTVRLADFIIVLEGGVVTEAGSHAELLARDGKYAALYHLQASGYASDAARPEPAGAGPKP</sequence>
<proteinExistence type="predicted"/>
<feature type="domain" description="ABC transmembrane type-1" evidence="10">
    <location>
        <begin position="75"/>
        <end position="363"/>
    </location>
</feature>
<feature type="transmembrane region" description="Helical" evidence="8">
    <location>
        <begin position="74"/>
        <end position="93"/>
    </location>
</feature>
<evidence type="ECO:0000259" key="10">
    <source>
        <dbReference type="PROSITE" id="PS50929"/>
    </source>
</evidence>
<evidence type="ECO:0000256" key="5">
    <source>
        <dbReference type="ARBA" id="ARBA00022989"/>
    </source>
</evidence>
<evidence type="ECO:0000313" key="12">
    <source>
        <dbReference type="Proteomes" id="UP000259030"/>
    </source>
</evidence>
<keyword evidence="4" id="KW-0067">ATP-binding</keyword>
<feature type="domain" description="ABC transporter" evidence="9">
    <location>
        <begin position="395"/>
        <end position="634"/>
    </location>
</feature>
<keyword evidence="3" id="KW-0547">Nucleotide-binding</keyword>
<dbReference type="EMBL" id="CP021081">
    <property type="protein sequence ID" value="ASN79658.1"/>
    <property type="molecule type" value="Genomic_DNA"/>
</dbReference>
<dbReference type="Proteomes" id="UP000259030">
    <property type="component" value="Chromosome"/>
</dbReference>
<accession>A0A221SSN6</accession>
<dbReference type="GO" id="GO:0005524">
    <property type="term" value="F:ATP binding"/>
    <property type="evidence" value="ECO:0007669"/>
    <property type="project" value="UniProtKB-KW"/>
</dbReference>
<gene>
    <name evidence="11" type="ORF">DFI_00370</name>
</gene>
<dbReference type="Gene3D" id="3.40.50.300">
    <property type="entry name" value="P-loop containing nucleotide triphosphate hydrolases"/>
    <property type="match status" value="1"/>
</dbReference>
<evidence type="ECO:0000313" key="11">
    <source>
        <dbReference type="EMBL" id="ASN79658.1"/>
    </source>
</evidence>
<evidence type="ECO:0000256" key="1">
    <source>
        <dbReference type="ARBA" id="ARBA00004651"/>
    </source>
</evidence>
<name>A0A221SSN6_9DEIO</name>
<dbReference type="STRING" id="317577.GCA_000419625_01107"/>
<dbReference type="InterPro" id="IPR039421">
    <property type="entry name" value="Type_1_exporter"/>
</dbReference>
<evidence type="ECO:0000256" key="6">
    <source>
        <dbReference type="ARBA" id="ARBA00023136"/>
    </source>
</evidence>
<evidence type="ECO:0000259" key="9">
    <source>
        <dbReference type="PROSITE" id="PS50893"/>
    </source>
</evidence>
<dbReference type="PROSITE" id="PS00211">
    <property type="entry name" value="ABC_TRANSPORTER_1"/>
    <property type="match status" value="1"/>
</dbReference>
<dbReference type="InterPro" id="IPR027417">
    <property type="entry name" value="P-loop_NTPase"/>
</dbReference>
<feature type="transmembrane region" description="Helical" evidence="8">
    <location>
        <begin position="302"/>
        <end position="325"/>
    </location>
</feature>
<evidence type="ECO:0000256" key="7">
    <source>
        <dbReference type="SAM" id="MobiDB-lite"/>
    </source>
</evidence>
<organism evidence="11 12">
    <name type="scientific">Deinococcus ficus</name>
    <dbReference type="NCBI Taxonomy" id="317577"/>
    <lineage>
        <taxon>Bacteria</taxon>
        <taxon>Thermotogati</taxon>
        <taxon>Deinococcota</taxon>
        <taxon>Deinococci</taxon>
        <taxon>Deinococcales</taxon>
        <taxon>Deinococcaceae</taxon>
        <taxon>Deinococcus</taxon>
    </lineage>
</organism>
<feature type="transmembrane region" description="Helical" evidence="8">
    <location>
        <begin position="190"/>
        <end position="211"/>
    </location>
</feature>
<protein>
    <submittedName>
        <fullName evidence="11">Xenobiotic-transporting ATPase</fullName>
    </submittedName>
</protein>
<evidence type="ECO:0000256" key="8">
    <source>
        <dbReference type="SAM" id="Phobius"/>
    </source>
</evidence>
<feature type="transmembrane region" description="Helical" evidence="8">
    <location>
        <begin position="113"/>
        <end position="132"/>
    </location>
</feature>
<keyword evidence="2 8" id="KW-0812">Transmembrane</keyword>
<feature type="transmembrane region" description="Helical" evidence="8">
    <location>
        <begin position="337"/>
        <end position="362"/>
    </location>
</feature>
<dbReference type="GO" id="GO:0034040">
    <property type="term" value="F:ATPase-coupled lipid transmembrane transporter activity"/>
    <property type="evidence" value="ECO:0007669"/>
    <property type="project" value="TreeGrafter"/>
</dbReference>
<dbReference type="GO" id="GO:0005886">
    <property type="term" value="C:plasma membrane"/>
    <property type="evidence" value="ECO:0007669"/>
    <property type="project" value="UniProtKB-SubCell"/>
</dbReference>